<organism evidence="1 2">
    <name type="scientific">Agrobacterium genomosp. 13 str. CFBP 6927</name>
    <dbReference type="NCBI Taxonomy" id="1183428"/>
    <lineage>
        <taxon>Bacteria</taxon>
        <taxon>Pseudomonadati</taxon>
        <taxon>Pseudomonadota</taxon>
        <taxon>Alphaproteobacteria</taxon>
        <taxon>Hyphomicrobiales</taxon>
        <taxon>Rhizobiaceae</taxon>
        <taxon>Rhizobium/Agrobacterium group</taxon>
        <taxon>Agrobacterium</taxon>
        <taxon>Agrobacterium tumefaciens complex</taxon>
    </lineage>
</organism>
<keyword evidence="2" id="KW-1185">Reference proteome</keyword>
<sequence length="33" mass="3786">MAYLESGRLMEISRALYRSDAYDLVAELTMTSE</sequence>
<evidence type="ECO:0008006" key="3">
    <source>
        <dbReference type="Google" id="ProtNLM"/>
    </source>
</evidence>
<evidence type="ECO:0000313" key="1">
    <source>
        <dbReference type="EMBL" id="CUX37000.1"/>
    </source>
</evidence>
<comment type="caution">
    <text evidence="1">The sequence shown here is derived from an EMBL/GenBank/DDBJ whole genome shotgun (WGS) entry which is preliminary data.</text>
</comment>
<dbReference type="EMBL" id="FBWH01000027">
    <property type="protein sequence ID" value="CUX37000.1"/>
    <property type="molecule type" value="Genomic_DNA"/>
</dbReference>
<evidence type="ECO:0000313" key="2">
    <source>
        <dbReference type="Proteomes" id="UP000191812"/>
    </source>
</evidence>
<dbReference type="Proteomes" id="UP000191812">
    <property type="component" value="Unassembled WGS sequence"/>
</dbReference>
<protein>
    <recommendedName>
        <fullName evidence="3">GntR family transcriptional regulator</fullName>
    </recommendedName>
</protein>
<reference evidence="1 2" key="1">
    <citation type="submission" date="2016-01" db="EMBL/GenBank/DDBJ databases">
        <authorList>
            <person name="Regsiter A."/>
            <person name="william w."/>
        </authorList>
    </citation>
    <scope>NUCLEOTIDE SEQUENCE [LARGE SCALE GENOMIC DNA]</scope>
    <source>
        <strain evidence="1 2">CFBP 6927</strain>
    </source>
</reference>
<gene>
    <name evidence="1" type="ORF">AGR13a_Cc330116</name>
</gene>
<name>A0ABP2BKT0_9HYPH</name>
<proteinExistence type="predicted"/>
<accession>A0ABP2BKT0</accession>